<comment type="caution">
    <text evidence="2">The sequence shown here is derived from an EMBL/GenBank/DDBJ whole genome shotgun (WGS) entry which is preliminary data.</text>
</comment>
<sequence length="168" mass="18117">MLLGAGAMAQDIPVPAPILTLDQDRLFLESDFGKAVIARERADTSALEQENRRIEAELIAEEQALTEARATLSAEEFSARAAAFDAKVERIRDEQDAKARRLTERRDQDRKAFLEVAVPVLGALLGDSGATVILEKSQVILSLSAVDVTDEAIRRVNAALASPPPAAP</sequence>
<reference evidence="2 3" key="1">
    <citation type="journal article" date="2022" name="Microorganisms">
        <title>Genome Sequence and Characterization of a Xanthorhodopsin-Containing, Aerobic Anoxygenic Phototrophic Rhodobacter Species, Isolated from Mesophilic Conditions at Yellowstone National Park.</title>
        <authorList>
            <person name="Kyndt J.A."/>
            <person name="Robertson S."/>
            <person name="Shoffstall I.B."/>
            <person name="Ramaley R.F."/>
            <person name="Meyer T.E."/>
        </authorList>
    </citation>
    <scope>NUCLEOTIDE SEQUENCE [LARGE SCALE GENOMIC DNA]</scope>
    <source>
        <strain evidence="2 3">M37P</strain>
    </source>
</reference>
<dbReference type="SUPFAM" id="SSF111384">
    <property type="entry name" value="OmpH-like"/>
    <property type="match status" value="1"/>
</dbReference>
<gene>
    <name evidence="2" type="ORF">G8O29_11465</name>
</gene>
<keyword evidence="1" id="KW-0175">Coiled coil</keyword>
<dbReference type="Pfam" id="PF03938">
    <property type="entry name" value="OmpH"/>
    <property type="match status" value="1"/>
</dbReference>
<evidence type="ECO:0000313" key="2">
    <source>
        <dbReference type="EMBL" id="NHB77356.1"/>
    </source>
</evidence>
<dbReference type="EMBL" id="JAANHS010000007">
    <property type="protein sequence ID" value="NHB77356.1"/>
    <property type="molecule type" value="Genomic_DNA"/>
</dbReference>
<name>A0ABX0G9H1_9RHOB</name>
<dbReference type="InterPro" id="IPR005632">
    <property type="entry name" value="Chaperone_Skp"/>
</dbReference>
<feature type="coiled-coil region" evidence="1">
    <location>
        <begin position="37"/>
        <end position="71"/>
    </location>
</feature>
<accession>A0ABX0G9H1</accession>
<evidence type="ECO:0000313" key="3">
    <source>
        <dbReference type="Proteomes" id="UP001515660"/>
    </source>
</evidence>
<protein>
    <submittedName>
        <fullName evidence="2">OmpH family outer membrane protein</fullName>
    </submittedName>
</protein>
<dbReference type="InterPro" id="IPR024930">
    <property type="entry name" value="Skp_dom_sf"/>
</dbReference>
<keyword evidence="3" id="KW-1185">Reference proteome</keyword>
<dbReference type="RefSeq" id="WP_166403372.1">
    <property type="nucleotide sequence ID" value="NZ_JAANHS010000007.1"/>
</dbReference>
<organism evidence="2 3">
    <name type="scientific">Rhodobacter calidifons</name>
    <dbReference type="NCBI Taxonomy" id="2715277"/>
    <lineage>
        <taxon>Bacteria</taxon>
        <taxon>Pseudomonadati</taxon>
        <taxon>Pseudomonadota</taxon>
        <taxon>Alphaproteobacteria</taxon>
        <taxon>Rhodobacterales</taxon>
        <taxon>Rhodobacter group</taxon>
        <taxon>Rhodobacter</taxon>
    </lineage>
</organism>
<dbReference type="SMART" id="SM00935">
    <property type="entry name" value="OmpH"/>
    <property type="match status" value="1"/>
</dbReference>
<dbReference type="Gene3D" id="3.30.910.20">
    <property type="entry name" value="Skp domain"/>
    <property type="match status" value="1"/>
</dbReference>
<proteinExistence type="predicted"/>
<evidence type="ECO:0000256" key="1">
    <source>
        <dbReference type="SAM" id="Coils"/>
    </source>
</evidence>
<dbReference type="Proteomes" id="UP001515660">
    <property type="component" value="Unassembled WGS sequence"/>
</dbReference>